<dbReference type="AlphaFoldDB" id="A0A3N0EDU1"/>
<reference evidence="2 3" key="1">
    <citation type="submission" date="2018-11" db="EMBL/GenBank/DDBJ databases">
        <title>The genome draft of YIM 96095.</title>
        <authorList>
            <person name="Tang S.-K."/>
            <person name="Chunyu W.-X."/>
            <person name="Feng Y.-Z."/>
        </authorList>
    </citation>
    <scope>NUCLEOTIDE SEQUENCE [LARGE SCALE GENOMIC DNA]</scope>
    <source>
        <strain evidence="2 3">YIM 96095</strain>
    </source>
</reference>
<protein>
    <recommendedName>
        <fullName evidence="1">Thiopeptide-type bacteriocin biosynthesis domain-containing protein</fullName>
    </recommendedName>
</protein>
<comment type="caution">
    <text evidence="2">The sequence shown here is derived from an EMBL/GenBank/DDBJ whole genome shotgun (WGS) entry which is preliminary data.</text>
</comment>
<name>A0A3N0EDU1_9ACTN</name>
<accession>A0A3N0EDU1</accession>
<evidence type="ECO:0000313" key="2">
    <source>
        <dbReference type="EMBL" id="RNL86006.1"/>
    </source>
</evidence>
<sequence>MSAQTEPRRWHAIHAYHHERDLDPLLLNAVRPLFQQLWPVLPDRSFRPHWKLGPHLRVHVRATDREFEELVWPAAQEWIGGYLRDHPSTTVLDPAEFLPRHRELARKEKETGPLEPWPPNNTLRVEPYDPRVEALGNAEASELLARFSAAVTPLLFTMIADTPDRGSRTRLCFRLMAALCQALPPGGLARTFISLRSHSESLLTSAPEGARLRREWDRYYTGHRTSLAEELDAVLAGVDGTASPPPHLTEWVEALRTAWREAAELLERGIPPAPALTPGGLRTMEHSPLHRAIAESPAEGELREDWFTLFRVVLNCTYLTVTRLGLSPLERLSLCHLLANTAEHRYGRTAFDVIAAGDL</sequence>
<evidence type="ECO:0000259" key="1">
    <source>
        <dbReference type="Pfam" id="PF14028"/>
    </source>
</evidence>
<dbReference type="InterPro" id="IPR054643">
    <property type="entry name" value="TbtD_PbtD_pyrid"/>
</dbReference>
<dbReference type="NCBIfam" id="NF045556">
    <property type="entry name" value="TbtD_PbtD_pyrid"/>
    <property type="match status" value="1"/>
</dbReference>
<dbReference type="Pfam" id="PF14028">
    <property type="entry name" value="Lant_dehydr_C"/>
    <property type="match status" value="1"/>
</dbReference>
<dbReference type="RefSeq" id="WP_123200200.1">
    <property type="nucleotide sequence ID" value="NZ_RJMB01000004.1"/>
</dbReference>
<proteinExistence type="predicted"/>
<dbReference type="OrthoDB" id="70280at2"/>
<dbReference type="InterPro" id="IPR023809">
    <property type="entry name" value="Thiopep_bacteriocin_synth_dom"/>
</dbReference>
<gene>
    <name evidence="2" type="ORF">EFW17_05550</name>
</gene>
<feature type="domain" description="Thiopeptide-type bacteriocin biosynthesis" evidence="1">
    <location>
        <begin position="10"/>
        <end position="341"/>
    </location>
</feature>
<evidence type="ECO:0000313" key="3">
    <source>
        <dbReference type="Proteomes" id="UP000269198"/>
    </source>
</evidence>
<dbReference type="Proteomes" id="UP000269198">
    <property type="component" value="Unassembled WGS sequence"/>
</dbReference>
<keyword evidence="3" id="KW-1185">Reference proteome</keyword>
<organism evidence="2 3">
    <name type="scientific">Halostreptopolyspora alba</name>
    <dbReference type="NCBI Taxonomy" id="2487137"/>
    <lineage>
        <taxon>Bacteria</taxon>
        <taxon>Bacillati</taxon>
        <taxon>Actinomycetota</taxon>
        <taxon>Actinomycetes</taxon>
        <taxon>Streptosporangiales</taxon>
        <taxon>Nocardiopsidaceae</taxon>
        <taxon>Halostreptopolyspora</taxon>
    </lineage>
</organism>
<dbReference type="EMBL" id="RJMB01000004">
    <property type="protein sequence ID" value="RNL86006.1"/>
    <property type="molecule type" value="Genomic_DNA"/>
</dbReference>